<sequence length="67" mass="7589">MNIIENVWGYMVHKIYKGSKKLRQCCTAEEGDCSGVAESGPEFIDNLYLYLDSRIFELTTNQGGTSY</sequence>
<dbReference type="EnsemblMetazoa" id="CJA36617.1">
    <property type="protein sequence ID" value="CJA36617.1"/>
    <property type="gene ID" value="WBGene00212464"/>
</dbReference>
<protein>
    <submittedName>
        <fullName evidence="1">Uncharacterized protein</fullName>
    </submittedName>
</protein>
<evidence type="ECO:0000313" key="2">
    <source>
        <dbReference type="Proteomes" id="UP000005237"/>
    </source>
</evidence>
<accession>A0A8R1IKA1</accession>
<reference evidence="1" key="2">
    <citation type="submission" date="2022-06" db="UniProtKB">
        <authorList>
            <consortium name="EnsemblMetazoa"/>
        </authorList>
    </citation>
    <scope>IDENTIFICATION</scope>
    <source>
        <strain evidence="1">DF5081</strain>
    </source>
</reference>
<reference evidence="2" key="1">
    <citation type="submission" date="2010-08" db="EMBL/GenBank/DDBJ databases">
        <authorList>
            <consortium name="Caenorhabditis japonica Sequencing Consortium"/>
            <person name="Wilson R.K."/>
        </authorList>
    </citation>
    <scope>NUCLEOTIDE SEQUENCE [LARGE SCALE GENOMIC DNA]</scope>
    <source>
        <strain evidence="2">DF5081</strain>
    </source>
</reference>
<evidence type="ECO:0000313" key="1">
    <source>
        <dbReference type="EnsemblMetazoa" id="CJA36617.1"/>
    </source>
</evidence>
<dbReference type="AlphaFoldDB" id="A0A8R1IKA1"/>
<name>A0A8R1IKA1_CAEJA</name>
<organism evidence="1 2">
    <name type="scientific">Caenorhabditis japonica</name>
    <dbReference type="NCBI Taxonomy" id="281687"/>
    <lineage>
        <taxon>Eukaryota</taxon>
        <taxon>Metazoa</taxon>
        <taxon>Ecdysozoa</taxon>
        <taxon>Nematoda</taxon>
        <taxon>Chromadorea</taxon>
        <taxon>Rhabditida</taxon>
        <taxon>Rhabditina</taxon>
        <taxon>Rhabditomorpha</taxon>
        <taxon>Rhabditoidea</taxon>
        <taxon>Rhabditidae</taxon>
        <taxon>Peloderinae</taxon>
        <taxon>Caenorhabditis</taxon>
    </lineage>
</organism>
<dbReference type="Proteomes" id="UP000005237">
    <property type="component" value="Unassembled WGS sequence"/>
</dbReference>
<proteinExistence type="predicted"/>
<keyword evidence="2" id="KW-1185">Reference proteome</keyword>